<feature type="transmembrane region" description="Helical" evidence="1">
    <location>
        <begin position="384"/>
        <end position="404"/>
    </location>
</feature>
<keyword evidence="3" id="KW-1185">Reference proteome</keyword>
<feature type="transmembrane region" description="Helical" evidence="1">
    <location>
        <begin position="181"/>
        <end position="201"/>
    </location>
</feature>
<gene>
    <name evidence="2" type="ORF">SAMN05444354_106176</name>
</gene>
<accession>A0A1H7QMB4</accession>
<dbReference type="AlphaFoldDB" id="A0A1H7QMB4"/>
<name>A0A1H7QMB4_STIAU</name>
<reference evidence="3" key="1">
    <citation type="submission" date="2016-10" db="EMBL/GenBank/DDBJ databases">
        <authorList>
            <person name="Varghese N."/>
            <person name="Submissions S."/>
        </authorList>
    </citation>
    <scope>NUCLEOTIDE SEQUENCE [LARGE SCALE GENOMIC DNA]</scope>
    <source>
        <strain evidence="3">DSM 17044</strain>
    </source>
</reference>
<feature type="transmembrane region" description="Helical" evidence="1">
    <location>
        <begin position="106"/>
        <end position="123"/>
    </location>
</feature>
<organism evidence="2 3">
    <name type="scientific">Stigmatella aurantiaca</name>
    <dbReference type="NCBI Taxonomy" id="41"/>
    <lineage>
        <taxon>Bacteria</taxon>
        <taxon>Pseudomonadati</taxon>
        <taxon>Myxococcota</taxon>
        <taxon>Myxococcia</taxon>
        <taxon>Myxococcales</taxon>
        <taxon>Cystobacterineae</taxon>
        <taxon>Archangiaceae</taxon>
        <taxon>Stigmatella</taxon>
    </lineage>
</organism>
<feature type="transmembrane region" description="Helical" evidence="1">
    <location>
        <begin position="37"/>
        <end position="59"/>
    </location>
</feature>
<evidence type="ECO:0000256" key="1">
    <source>
        <dbReference type="SAM" id="Phobius"/>
    </source>
</evidence>
<feature type="transmembrane region" description="Helical" evidence="1">
    <location>
        <begin position="130"/>
        <end position="150"/>
    </location>
</feature>
<feature type="transmembrane region" description="Helical" evidence="1">
    <location>
        <begin position="156"/>
        <end position="174"/>
    </location>
</feature>
<keyword evidence="1" id="KW-0472">Membrane</keyword>
<sequence length="573" mass="61788">MHPPGTGRARARTGLCYLRFLVTVRNPAEGPDTRARLLVGAGLVGLWVGHFALAVALRWNWLRADLDALVAGVIPDDAFYYFQIARRVWAGQGITFDGTAPATGLHYLWLLLLLPVFAFSEVGDPQAVTGALWMGTGFIALASVCVTLIVRAWTRSWLLALVLGACLGANPWVVRESLNGLETALSLACIAGSVLALVRYLEAPSPRRAWGLALLLGLTLLARSDALVVLAPACAVLLLRRATWPDAVRVAGGTAAGVVLLSLTHWLRTDSFLQSSATAVPWLFHANWKRLHPGARPEQLHQHGLDVFTEALRLTQNLLGNAQLAMLWLCVLASLGVLLVQACRQRLAEPRGAWATALVLGLAAGLTGLHFIHGYVRWLPRPWYFPSVSLVACLAPAALFRLCLPASAPRGLSFGLVALFLAAGGATLFRDVSQTLATRKVPAYPWQAEMLHAGRRISQSVPPGAVVGAFNSGIMGYVSPHTVVNLDGVVNEDAARALKRGELLPYMQDRGVGYLLDYPAMWRDSPFIHCTWPYWGPGALPPRELQPMDLPGIGWPGPGDAIVLAEVPGVRMP</sequence>
<feature type="transmembrane region" description="Helical" evidence="1">
    <location>
        <begin position="322"/>
        <end position="340"/>
    </location>
</feature>
<proteinExistence type="predicted"/>
<keyword evidence="1" id="KW-1133">Transmembrane helix</keyword>
<feature type="transmembrane region" description="Helical" evidence="1">
    <location>
        <begin position="411"/>
        <end position="429"/>
    </location>
</feature>
<dbReference type="Proteomes" id="UP000182719">
    <property type="component" value="Unassembled WGS sequence"/>
</dbReference>
<evidence type="ECO:0008006" key="4">
    <source>
        <dbReference type="Google" id="ProtNLM"/>
    </source>
</evidence>
<keyword evidence="1" id="KW-0812">Transmembrane</keyword>
<feature type="transmembrane region" description="Helical" evidence="1">
    <location>
        <begin position="250"/>
        <end position="267"/>
    </location>
</feature>
<protein>
    <recommendedName>
        <fullName evidence="4">Glycosyltransferase RgtA/B/C/D-like domain-containing protein</fullName>
    </recommendedName>
</protein>
<dbReference type="EMBL" id="FOAP01000006">
    <property type="protein sequence ID" value="SEL48377.1"/>
    <property type="molecule type" value="Genomic_DNA"/>
</dbReference>
<evidence type="ECO:0000313" key="3">
    <source>
        <dbReference type="Proteomes" id="UP000182719"/>
    </source>
</evidence>
<feature type="transmembrane region" description="Helical" evidence="1">
    <location>
        <begin position="352"/>
        <end position="372"/>
    </location>
</feature>
<evidence type="ECO:0000313" key="2">
    <source>
        <dbReference type="EMBL" id="SEL48377.1"/>
    </source>
</evidence>